<dbReference type="AlphaFoldDB" id="A0A248VDH7"/>
<name>A0A248VDH7_9BURK</name>
<evidence type="ECO:0000313" key="1">
    <source>
        <dbReference type="EMBL" id="ASV97036.1"/>
    </source>
</evidence>
<accession>A0A248VDH7</accession>
<reference evidence="1 2" key="1">
    <citation type="submission" date="2017-08" db="EMBL/GenBank/DDBJ databases">
        <title>Identification and genetic characteristics of simultaneous BTEX- and naphthalene-degrading Paraburkholderia sp. BN5 isolated from petroleum-contaminated soil.</title>
        <authorList>
            <person name="Lee Y."/>
            <person name="Jeon C.O."/>
        </authorList>
    </citation>
    <scope>NUCLEOTIDE SEQUENCE [LARGE SCALE GENOMIC DNA]</scope>
    <source>
        <strain evidence="1 2">BN5</strain>
    </source>
</reference>
<dbReference type="KEGG" id="parb:CJU94_01915"/>
<dbReference type="Proteomes" id="UP000215158">
    <property type="component" value="Chromosome 1"/>
</dbReference>
<protein>
    <submittedName>
        <fullName evidence="1">Uncharacterized protein</fullName>
    </submittedName>
</protein>
<dbReference type="RefSeq" id="WP_095417322.1">
    <property type="nucleotide sequence ID" value="NZ_CP022989.1"/>
</dbReference>
<dbReference type="EMBL" id="CP022989">
    <property type="protein sequence ID" value="ASV97036.1"/>
    <property type="molecule type" value="Genomic_DNA"/>
</dbReference>
<proteinExistence type="predicted"/>
<evidence type="ECO:0000313" key="2">
    <source>
        <dbReference type="Proteomes" id="UP000215158"/>
    </source>
</evidence>
<sequence length="74" mass="7920">MKIDKKELNLDAEGAQSTQLCGLNRRRGVFSHPAMRGGKQAAAGALHGATTIAAADANRMAKGRRRLRSRVSDC</sequence>
<gene>
    <name evidence="1" type="ORF">CJU94_01915</name>
</gene>
<organism evidence="1 2">
    <name type="scientific">Paraburkholderia aromaticivorans</name>
    <dbReference type="NCBI Taxonomy" id="2026199"/>
    <lineage>
        <taxon>Bacteria</taxon>
        <taxon>Pseudomonadati</taxon>
        <taxon>Pseudomonadota</taxon>
        <taxon>Betaproteobacteria</taxon>
        <taxon>Burkholderiales</taxon>
        <taxon>Burkholderiaceae</taxon>
        <taxon>Paraburkholderia</taxon>
    </lineage>
</organism>
<keyword evidence="2" id="KW-1185">Reference proteome</keyword>